<proteinExistence type="predicted"/>
<dbReference type="OrthoDB" id="337038at2759"/>
<evidence type="ECO:0000256" key="2">
    <source>
        <dbReference type="SAM" id="SignalP"/>
    </source>
</evidence>
<feature type="region of interest" description="Disordered" evidence="1">
    <location>
        <begin position="1493"/>
        <end position="1516"/>
    </location>
</feature>
<reference evidence="4" key="1">
    <citation type="submission" date="2022-10" db="EMBL/GenBank/DDBJ databases">
        <title>Adaptive evolution leads to modifications in subtelomeric GC content in a zoonotic Cryptosporidium species.</title>
        <authorList>
            <person name="Li J."/>
            <person name="Feng Y."/>
            <person name="Xiao L."/>
        </authorList>
    </citation>
    <scope>NUCLEOTIDE SEQUENCE</scope>
    <source>
        <strain evidence="4">33844</strain>
    </source>
</reference>
<dbReference type="InterPro" id="IPR001283">
    <property type="entry name" value="CRISP-related"/>
</dbReference>
<dbReference type="SUPFAM" id="SSF55797">
    <property type="entry name" value="PR-1-like"/>
    <property type="match status" value="4"/>
</dbReference>
<dbReference type="Gene3D" id="3.40.33.10">
    <property type="entry name" value="CAP"/>
    <property type="match status" value="4"/>
</dbReference>
<evidence type="ECO:0000313" key="4">
    <source>
        <dbReference type="EMBL" id="KAJ1613749.1"/>
    </source>
</evidence>
<dbReference type="InterPro" id="IPR014044">
    <property type="entry name" value="CAP_dom"/>
</dbReference>
<feature type="chain" id="PRO_5038691932" evidence="2">
    <location>
        <begin position="21"/>
        <end position="1990"/>
    </location>
</feature>
<keyword evidence="2" id="KW-0732">Signal</keyword>
<feature type="signal peptide" evidence="2">
    <location>
        <begin position="1"/>
        <end position="20"/>
    </location>
</feature>
<gene>
    <name evidence="4" type="ORF">OJ253_64</name>
</gene>
<dbReference type="InterPro" id="IPR035940">
    <property type="entry name" value="CAP_sf"/>
</dbReference>
<accession>A0A9D5DJG7</accession>
<dbReference type="SMART" id="SM00198">
    <property type="entry name" value="SCP"/>
    <property type="match status" value="2"/>
</dbReference>
<feature type="domain" description="SCP" evidence="3">
    <location>
        <begin position="1190"/>
        <end position="1333"/>
    </location>
</feature>
<feature type="compositionally biased region" description="Polar residues" evidence="1">
    <location>
        <begin position="1713"/>
        <end position="1734"/>
    </location>
</feature>
<name>A0A9D5DJG7_9CRYT</name>
<protein>
    <submittedName>
        <fullName evidence="4">Signal peptide-containing protein</fullName>
    </submittedName>
</protein>
<feature type="region of interest" description="Disordered" evidence="1">
    <location>
        <begin position="1709"/>
        <end position="1752"/>
    </location>
</feature>
<evidence type="ECO:0000259" key="3">
    <source>
        <dbReference type="SMART" id="SM00198"/>
    </source>
</evidence>
<dbReference type="CDD" id="cd05380">
    <property type="entry name" value="CAP_euk"/>
    <property type="match status" value="4"/>
</dbReference>
<dbReference type="EMBL" id="JAPCXC010000001">
    <property type="protein sequence ID" value="KAJ1613749.1"/>
    <property type="molecule type" value="Genomic_DNA"/>
</dbReference>
<comment type="caution">
    <text evidence="4">The sequence shown here is derived from an EMBL/GenBank/DDBJ whole genome shotgun (WGS) entry which is preliminary data.</text>
</comment>
<evidence type="ECO:0000256" key="1">
    <source>
        <dbReference type="SAM" id="MobiDB-lite"/>
    </source>
</evidence>
<organism evidence="4">
    <name type="scientific">Cryptosporidium canis</name>
    <dbReference type="NCBI Taxonomy" id="195482"/>
    <lineage>
        <taxon>Eukaryota</taxon>
        <taxon>Sar</taxon>
        <taxon>Alveolata</taxon>
        <taxon>Apicomplexa</taxon>
        <taxon>Conoidasida</taxon>
        <taxon>Coccidia</taxon>
        <taxon>Eucoccidiorida</taxon>
        <taxon>Eimeriorina</taxon>
        <taxon>Cryptosporidiidae</taxon>
        <taxon>Cryptosporidium</taxon>
    </lineage>
</organism>
<feature type="domain" description="SCP" evidence="3">
    <location>
        <begin position="865"/>
        <end position="1012"/>
    </location>
</feature>
<dbReference type="Proteomes" id="UP001067231">
    <property type="component" value="Unassembled WGS sequence"/>
</dbReference>
<dbReference type="PANTHER" id="PTHR10334">
    <property type="entry name" value="CYSTEINE-RICH SECRETORY PROTEIN-RELATED"/>
    <property type="match status" value="1"/>
</dbReference>
<sequence>MEHLKQIFLLLAFFIGLSKSQDLNILSNSLQSTQNNSATPTQDQGNYFSIDQDVKKINTNVTLELLENSNNDDVSETWNLHLNNGETFKESDNTYYTRSGKLPENIAKNIPDIRAAILNCMNQIRSVEAEKAANMNMLAWDYTIEGYAANSAQRICSTGQVLQSPNIWPYKGADGELIATSPRLHNADPRTVMDKVCDLVQQWNNTGSFLPKQADFSDIYKWNIGDSFQYAEPYLQLVLAKTTVVGCSFQTNCHEDVGTVVVCQFSNKPDPETPPYAHIYKSFNLTEPQRQPCGRCGFGAKCCYQNLCVGRDIGSSCPKCTFSDPIKENNDDISYCLDKYYQSCSSSNCPDACIDKHQIPEGILINQCLCTSKQLIEDMVLFEQLPLDPQLSYTEGWKNKKVYLHGVCRNVNGDSPKVIDIPDVGGSTDEGEPEEENIGIKIISSESIRSAILNNLNTIRSSQPAADMAMLMYDFTLEGYSRIRAKEICETEDKYFEFLGINGTFPPFVKWPYRGGSGETLFTSNETSSIPVDIDDQEMANIQLGEANPIQLVEDAVQSWYSEGDSFDFFNITNNYGKDFYNYRMILRAEATAVGCSIATNCKSNGLKTVLVCQYNYPNYKDPMHVKESISRRKLLDIKYLEYDMPYLHIEADPFLLLQQRRPCGRCRRGSTCCENNLCVGIDISQSSVTFVPPILENRQNGGCRSAFVRPCSQLNCQVNCMNPSTSYLAHQCFCVSPENMAKLAFANPETLELNKTLIEEIYSRNTTDEGSNRMLMIDGVSTPYPVATYGYIFGLVNSHGLCLKLPGFETEYNETVMDSIEGNITANVERMEFSMDNDNVTLLTDVFMDLPEDDPSVQKDLTDKFRQEFLLAINSFRSIVGKFATNMNKLAYDFTLEGIAKSSAKQCQIASLNRFFEINGVPPLTYLSHANETLLPNNVASIVASWAKPLISTNGNIQTEAFLNSLSKNGKSLPDSAKQLFSAHATSVGCSIFSNCPEGRYFVVCQFNHLDKTEYPFIPTEDGLSIPKEPCSCCGSKATCCENNLCVGGNSIGQDFSVCNDISFANKDGKSCSSHFYKNCKDLNCKGQCLKPLEENDPFFEHYIFNQCTCSKKNSGSSPQSGLLEDGKALIRGNCVHVNTTRLDSPSILVTHNNLLDLELISNGRNGNSISQALSSVLQTELKGKLTILDSRPILYALNKKRSKLGENAVNMNMLKWDYSLQGYAQNWATVCLAGKNNHSPHEFPYRGGESEVVYSSEIEEEYDERTSPLKVVDSWFSGGEVYERNNGAVAITPRILDFLTVSQATSSSVGCSVVKGCPNAGFVVVCQFDSGVHLNRYPYTRISEAKENNISEYQAHPCGKCSSGSTCCSENLCVGITQNPSKLAAPLIVKLSSSKNCISSISKKCNSGLCSEGCLSQISPEESEKIPLYDKDNSIQFTINQCQCVSDEFLETPTDAWKIGMVRRNGNCEKVNGFNVEMSKAQIHYIKTVTNSTDVSEQNPESSSNNNLEGEKEKSKQGFSQECIEQARNNGLALKCISNPLKCSIHTLCYAYPNRKSCFCADENSEQCKALKTCRGDLQSPVDSVIPQCTGRHALTEGCPCSRNIFSLECSCSVYPKNPGCPCDKEPGSLVCKDLLRTSEAAQQKISYALSEVTRISKTLREVIWEMRGGAVLNYDCAGFGFGELESSIAKILLALSEESLNGEVRKSYEASDSSKNNDLSQTDDQANNKNIDSGAEFEAGNDNKMGSMPIEHSIDSADELISPIVSMCLTELTNIYDILELEYNSISSISMLDNLEECINTKNKIDEILEIMVRAKELLLHVGSDNFSDENLLQENHKKETNKKGKTSDLFFYLQTNISILKRTISLYNIKYKVFSSQEQILSRISKLMSEINTLAGRFKNLTKNNKTAFEKVMFEITKPISKIMNEYKSILRKTNVFMYVKYYTKHSKNIEHYIQTISCMLKYRLQRSPMFEELLFMLKPTLNTCK</sequence>
<feature type="compositionally biased region" description="Low complexity" evidence="1">
    <location>
        <begin position="1498"/>
        <end position="1510"/>
    </location>
</feature>
<dbReference type="Pfam" id="PF00188">
    <property type="entry name" value="CAP"/>
    <property type="match status" value="4"/>
</dbReference>